<organism evidence="1 2">
    <name type="scientific">Elysia crispata</name>
    <name type="common">lettuce slug</name>
    <dbReference type="NCBI Taxonomy" id="231223"/>
    <lineage>
        <taxon>Eukaryota</taxon>
        <taxon>Metazoa</taxon>
        <taxon>Spiralia</taxon>
        <taxon>Lophotrochozoa</taxon>
        <taxon>Mollusca</taxon>
        <taxon>Gastropoda</taxon>
        <taxon>Heterobranchia</taxon>
        <taxon>Euthyneura</taxon>
        <taxon>Panpulmonata</taxon>
        <taxon>Sacoglossa</taxon>
        <taxon>Placobranchoidea</taxon>
        <taxon>Plakobranchidae</taxon>
        <taxon>Elysia</taxon>
    </lineage>
</organism>
<accession>A0AAE1DA67</accession>
<gene>
    <name evidence="1" type="ORF">RRG08_031985</name>
</gene>
<proteinExistence type="predicted"/>
<dbReference type="PROSITE" id="PS51257">
    <property type="entry name" value="PROKAR_LIPOPROTEIN"/>
    <property type="match status" value="1"/>
</dbReference>
<comment type="caution">
    <text evidence="1">The sequence shown here is derived from an EMBL/GenBank/DDBJ whole genome shotgun (WGS) entry which is preliminary data.</text>
</comment>
<keyword evidence="2" id="KW-1185">Reference proteome</keyword>
<evidence type="ECO:0000313" key="1">
    <source>
        <dbReference type="EMBL" id="KAK3762405.1"/>
    </source>
</evidence>
<reference evidence="1" key="1">
    <citation type="journal article" date="2023" name="G3 (Bethesda)">
        <title>A reference genome for the long-term kleptoplast-retaining sea slug Elysia crispata morphotype clarki.</title>
        <authorList>
            <person name="Eastman K.E."/>
            <person name="Pendleton A.L."/>
            <person name="Shaikh M.A."/>
            <person name="Suttiyut T."/>
            <person name="Ogas R."/>
            <person name="Tomko P."/>
            <person name="Gavelis G."/>
            <person name="Widhalm J.R."/>
            <person name="Wisecaver J.H."/>
        </authorList>
    </citation>
    <scope>NUCLEOTIDE SEQUENCE</scope>
    <source>
        <strain evidence="1">ECLA1</strain>
    </source>
</reference>
<name>A0AAE1DA67_9GAST</name>
<dbReference type="AlphaFoldDB" id="A0AAE1DA67"/>
<evidence type="ECO:0000313" key="2">
    <source>
        <dbReference type="Proteomes" id="UP001283361"/>
    </source>
</evidence>
<dbReference type="EMBL" id="JAWDGP010004715">
    <property type="protein sequence ID" value="KAK3762405.1"/>
    <property type="molecule type" value="Genomic_DNA"/>
</dbReference>
<sequence>MQSCFRVGGDIYCPVLGVQACRDYFLKIFLSILVSGVLRDVIPSSPPCVARIGQSNMAGEHYSNSRVITNTS</sequence>
<protein>
    <submittedName>
        <fullName evidence="1">Uncharacterized protein</fullName>
    </submittedName>
</protein>
<dbReference type="Proteomes" id="UP001283361">
    <property type="component" value="Unassembled WGS sequence"/>
</dbReference>